<dbReference type="HOGENOM" id="CLU_1947338_0_0_6"/>
<protein>
    <submittedName>
        <fullName evidence="2">Uncharacterized protein</fullName>
    </submittedName>
</protein>
<evidence type="ECO:0000313" key="2">
    <source>
        <dbReference type="EMBL" id="ABN63941.1"/>
    </source>
</evidence>
<keyword evidence="2" id="KW-0614">Plasmid</keyword>
<keyword evidence="3" id="KW-1185">Reference proteome</keyword>
<evidence type="ECO:0000313" key="3">
    <source>
        <dbReference type="Proteomes" id="UP000001557"/>
    </source>
</evidence>
<gene>
    <name evidence="2" type="ordered locus">Sbal_4389</name>
</gene>
<proteinExistence type="predicted"/>
<name>A3DB28_SHEB5</name>
<feature type="compositionally biased region" description="Basic residues" evidence="1">
    <location>
        <begin position="7"/>
        <end position="23"/>
    </location>
</feature>
<dbReference type="KEGG" id="sbl:Sbal_4389"/>
<feature type="region of interest" description="Disordered" evidence="1">
    <location>
        <begin position="1"/>
        <end position="33"/>
    </location>
</feature>
<accession>A3DB28</accession>
<dbReference type="RefSeq" id="WP_011839956.1">
    <property type="nucleotide sequence ID" value="NC_009036.1"/>
</dbReference>
<reference evidence="2 3" key="1">
    <citation type="submission" date="2007-02" db="EMBL/GenBank/DDBJ databases">
        <title>Complete sequence of plasmid pSbal02 of Shewanella baltica OS155.</title>
        <authorList>
            <consortium name="US DOE Joint Genome Institute"/>
            <person name="Copeland A."/>
            <person name="Lucas S."/>
            <person name="Lapidus A."/>
            <person name="Barry K."/>
            <person name="Detter J.C."/>
            <person name="Glavina del Rio T."/>
            <person name="Hammon N."/>
            <person name="Israni S."/>
            <person name="Dalin E."/>
            <person name="Tice H."/>
            <person name="Pitluck S."/>
            <person name="Sims D.R."/>
            <person name="Brettin T."/>
            <person name="Bruce D."/>
            <person name="Han C."/>
            <person name="Tapia R."/>
            <person name="Brainard J."/>
            <person name="Schmutz J."/>
            <person name="Larimer F."/>
            <person name="Land M."/>
            <person name="Hauser L."/>
            <person name="Kyrpides N."/>
            <person name="Mikhailova N."/>
            <person name="Brettar I."/>
            <person name="Klappenbach J."/>
            <person name="Konstantinidis K."/>
            <person name="Rodrigues J."/>
            <person name="Tiedje J."/>
            <person name="Richardson P."/>
        </authorList>
    </citation>
    <scope>NUCLEOTIDE SEQUENCE [LARGE SCALE GENOMIC DNA]</scope>
    <source>
        <strain evidence="3">OS155 / ATCC BAA-1091</strain>
        <plasmid evidence="2 3">pSbal02</plasmid>
    </source>
</reference>
<dbReference type="Proteomes" id="UP000001557">
    <property type="component" value="Plasmid pSbal02"/>
</dbReference>
<dbReference type="AlphaFoldDB" id="A3DB28"/>
<evidence type="ECO:0000256" key="1">
    <source>
        <dbReference type="SAM" id="MobiDB-lite"/>
    </source>
</evidence>
<dbReference type="EMBL" id="CP000565">
    <property type="protein sequence ID" value="ABN63941.1"/>
    <property type="molecule type" value="Genomic_DNA"/>
</dbReference>
<organism evidence="2 3">
    <name type="scientific">Shewanella baltica (strain OS155 / ATCC BAA-1091)</name>
    <dbReference type="NCBI Taxonomy" id="325240"/>
    <lineage>
        <taxon>Bacteria</taxon>
        <taxon>Pseudomonadati</taxon>
        <taxon>Pseudomonadota</taxon>
        <taxon>Gammaproteobacteria</taxon>
        <taxon>Alteromonadales</taxon>
        <taxon>Shewanellaceae</taxon>
        <taxon>Shewanella</taxon>
    </lineage>
</organism>
<sequence length="129" mass="14774">MSNTDKRIKRAKNKAKQARLKKQKTQERSNQEQVVCVPPDVAEMFQTLPSVSSEYEAVPYLKKHVLSGAVLPHDVEMSVAILYVMYGNWRVLDSDAMYLSDLLMVAEQITEHPKFIEQFYQENGLLAQA</sequence>
<geneLocation type="plasmid" evidence="2 3">
    <name>pSbal02</name>
</geneLocation>